<reference evidence="1" key="2">
    <citation type="submission" date="2020-11" db="EMBL/GenBank/DDBJ databases">
        <authorList>
            <person name="McCartney M.A."/>
            <person name="Auch B."/>
            <person name="Kono T."/>
            <person name="Mallez S."/>
            <person name="Becker A."/>
            <person name="Gohl D.M."/>
            <person name="Silverstein K.A.T."/>
            <person name="Koren S."/>
            <person name="Bechman K.B."/>
            <person name="Herman A."/>
            <person name="Abrahante J.E."/>
            <person name="Garbe J."/>
        </authorList>
    </citation>
    <scope>NUCLEOTIDE SEQUENCE</scope>
    <source>
        <strain evidence="1">Duluth1</strain>
        <tissue evidence="1">Whole animal</tissue>
    </source>
</reference>
<gene>
    <name evidence="1" type="ORF">DPMN_087503</name>
</gene>
<organism evidence="1 2">
    <name type="scientific">Dreissena polymorpha</name>
    <name type="common">Zebra mussel</name>
    <name type="synonym">Mytilus polymorpha</name>
    <dbReference type="NCBI Taxonomy" id="45954"/>
    <lineage>
        <taxon>Eukaryota</taxon>
        <taxon>Metazoa</taxon>
        <taxon>Spiralia</taxon>
        <taxon>Lophotrochozoa</taxon>
        <taxon>Mollusca</taxon>
        <taxon>Bivalvia</taxon>
        <taxon>Autobranchia</taxon>
        <taxon>Heteroconchia</taxon>
        <taxon>Euheterodonta</taxon>
        <taxon>Imparidentia</taxon>
        <taxon>Neoheterodontei</taxon>
        <taxon>Myida</taxon>
        <taxon>Dreissenoidea</taxon>
        <taxon>Dreissenidae</taxon>
        <taxon>Dreissena</taxon>
    </lineage>
</organism>
<protein>
    <submittedName>
        <fullName evidence="1">Uncharacterized protein</fullName>
    </submittedName>
</protein>
<dbReference type="EMBL" id="JAIWYP010000003">
    <property type="protein sequence ID" value="KAH3845228.1"/>
    <property type="molecule type" value="Genomic_DNA"/>
</dbReference>
<dbReference type="AlphaFoldDB" id="A0A9D4KSD7"/>
<proteinExistence type="predicted"/>
<name>A0A9D4KSD7_DREPO</name>
<comment type="caution">
    <text evidence="1">The sequence shown here is derived from an EMBL/GenBank/DDBJ whole genome shotgun (WGS) entry which is preliminary data.</text>
</comment>
<evidence type="ECO:0000313" key="2">
    <source>
        <dbReference type="Proteomes" id="UP000828390"/>
    </source>
</evidence>
<dbReference type="Proteomes" id="UP000828390">
    <property type="component" value="Unassembled WGS sequence"/>
</dbReference>
<sequence>MTFDFRGLQKVHRDCEGAHIAFDGSLGKSASRYIIWGQQWNKSYKPFDSTNL</sequence>
<evidence type="ECO:0000313" key="1">
    <source>
        <dbReference type="EMBL" id="KAH3845228.1"/>
    </source>
</evidence>
<accession>A0A9D4KSD7</accession>
<keyword evidence="2" id="KW-1185">Reference proteome</keyword>
<reference evidence="1" key="1">
    <citation type="journal article" date="2019" name="bioRxiv">
        <title>The Genome of the Zebra Mussel, Dreissena polymorpha: A Resource for Invasive Species Research.</title>
        <authorList>
            <person name="McCartney M.A."/>
            <person name="Auch B."/>
            <person name="Kono T."/>
            <person name="Mallez S."/>
            <person name="Zhang Y."/>
            <person name="Obille A."/>
            <person name="Becker A."/>
            <person name="Abrahante J.E."/>
            <person name="Garbe J."/>
            <person name="Badalamenti J.P."/>
            <person name="Herman A."/>
            <person name="Mangelson H."/>
            <person name="Liachko I."/>
            <person name="Sullivan S."/>
            <person name="Sone E.D."/>
            <person name="Koren S."/>
            <person name="Silverstein K.A.T."/>
            <person name="Beckman K.B."/>
            <person name="Gohl D.M."/>
        </authorList>
    </citation>
    <scope>NUCLEOTIDE SEQUENCE</scope>
    <source>
        <strain evidence="1">Duluth1</strain>
        <tissue evidence="1">Whole animal</tissue>
    </source>
</reference>